<sequence>MSLSMVGRFSKREKFSGFLHGIFLLLSLSANCYGDINQTKALICEMQRQARELFNKSIIEHNISMEDCKRPFPDWSVWPLDNTLDRINEKLHYFINAFDLLFLRHTEEDKHTEMLKAAKVNMEALLISLLEWSHKSLDNLLNAHMRKVLRTKLELPNKENIYDQKLECCQLVNAYIDFLEVVHKLSQKISTRRSKRHFFTNRKKTSFTP</sequence>
<dbReference type="Gene3D" id="1.20.1250.10">
    <property type="match status" value="1"/>
</dbReference>
<comment type="caution">
    <text evidence="2">The sequence shown here is derived from an EMBL/GenBank/DDBJ whole genome shotgun (WGS) entry which is preliminary data.</text>
</comment>
<gene>
    <name evidence="2" type="ORF">GDO81_001995</name>
</gene>
<dbReference type="AlphaFoldDB" id="A0AAV7DGI9"/>
<proteinExistence type="predicted"/>
<dbReference type="Proteomes" id="UP000824782">
    <property type="component" value="Unassembled WGS sequence"/>
</dbReference>
<accession>A0AAV7DGI9</accession>
<keyword evidence="1" id="KW-0732">Signal</keyword>
<evidence type="ECO:0000313" key="3">
    <source>
        <dbReference type="Proteomes" id="UP000824782"/>
    </source>
</evidence>
<feature type="signal peptide" evidence="1">
    <location>
        <begin position="1"/>
        <end position="34"/>
    </location>
</feature>
<evidence type="ECO:0000256" key="1">
    <source>
        <dbReference type="SAM" id="SignalP"/>
    </source>
</evidence>
<dbReference type="InterPro" id="IPR009079">
    <property type="entry name" value="4_helix_cytokine-like_core"/>
</dbReference>
<dbReference type="EMBL" id="WNYA01000001">
    <property type="protein sequence ID" value="KAG8596622.1"/>
    <property type="molecule type" value="Genomic_DNA"/>
</dbReference>
<evidence type="ECO:0000313" key="2">
    <source>
        <dbReference type="EMBL" id="KAG8596622.1"/>
    </source>
</evidence>
<organism evidence="2 3">
    <name type="scientific">Engystomops pustulosus</name>
    <name type="common">Tungara frog</name>
    <name type="synonym">Physalaemus pustulosus</name>
    <dbReference type="NCBI Taxonomy" id="76066"/>
    <lineage>
        <taxon>Eukaryota</taxon>
        <taxon>Metazoa</taxon>
        <taxon>Chordata</taxon>
        <taxon>Craniata</taxon>
        <taxon>Vertebrata</taxon>
        <taxon>Euteleostomi</taxon>
        <taxon>Amphibia</taxon>
        <taxon>Batrachia</taxon>
        <taxon>Anura</taxon>
        <taxon>Neobatrachia</taxon>
        <taxon>Hyloidea</taxon>
        <taxon>Leptodactylidae</taxon>
        <taxon>Leiuperinae</taxon>
        <taxon>Engystomops</taxon>
    </lineage>
</organism>
<keyword evidence="3" id="KW-1185">Reference proteome</keyword>
<evidence type="ECO:0008006" key="4">
    <source>
        <dbReference type="Google" id="ProtNLM"/>
    </source>
</evidence>
<reference evidence="2" key="1">
    <citation type="thesis" date="2020" institute="ProQuest LLC" country="789 East Eisenhower Parkway, Ann Arbor, MI, USA">
        <title>Comparative Genomics and Chromosome Evolution.</title>
        <authorList>
            <person name="Mudd A.B."/>
        </authorList>
    </citation>
    <scope>NUCLEOTIDE SEQUENCE</scope>
    <source>
        <strain evidence="2">237g6f4</strain>
        <tissue evidence="2">Blood</tissue>
    </source>
</reference>
<protein>
    <recommendedName>
        <fullName evidence="4">Interleukin-6</fullName>
    </recommendedName>
</protein>
<feature type="chain" id="PRO_5043529525" description="Interleukin-6" evidence="1">
    <location>
        <begin position="35"/>
        <end position="209"/>
    </location>
</feature>
<name>A0AAV7DGI9_ENGPU</name>